<feature type="domain" description="Peptidase C51" evidence="1">
    <location>
        <begin position="35"/>
        <end position="122"/>
    </location>
</feature>
<organism evidence="2 3">
    <name type="scientific">Flavobacterium cerinum</name>
    <dbReference type="NCBI Taxonomy" id="2502784"/>
    <lineage>
        <taxon>Bacteria</taxon>
        <taxon>Pseudomonadati</taxon>
        <taxon>Bacteroidota</taxon>
        <taxon>Flavobacteriia</taxon>
        <taxon>Flavobacteriales</taxon>
        <taxon>Flavobacteriaceae</taxon>
        <taxon>Flavobacterium</taxon>
    </lineage>
</organism>
<dbReference type="RefSeq" id="WP_128391315.1">
    <property type="nucleotide sequence ID" value="NZ_SBII01000016.1"/>
</dbReference>
<dbReference type="SUPFAM" id="SSF54001">
    <property type="entry name" value="Cysteine proteinases"/>
    <property type="match status" value="1"/>
</dbReference>
<evidence type="ECO:0000313" key="2">
    <source>
        <dbReference type="EMBL" id="RWW91863.1"/>
    </source>
</evidence>
<sequence length="154" mass="16972">MKGQKIIEIAFKEVGQKESPANSNQTKYGKWFGMNGVAWCGIFCSWVYDQAGVSLGNIGFKKGFAGCQTAVAHFKKNGEVTNTPQVGDLVFFDWNADGKPDHVGLFNGWKTKGKEFFTIEGNTSLTNQSNGGQVMSRTRSVKDVIFVHPKILDK</sequence>
<dbReference type="Pfam" id="PF05257">
    <property type="entry name" value="CHAP"/>
    <property type="match status" value="1"/>
</dbReference>
<evidence type="ECO:0000313" key="3">
    <source>
        <dbReference type="Proteomes" id="UP000287527"/>
    </source>
</evidence>
<dbReference type="EMBL" id="SBII01000016">
    <property type="protein sequence ID" value="RWW91863.1"/>
    <property type="molecule type" value="Genomic_DNA"/>
</dbReference>
<comment type="caution">
    <text evidence="2">The sequence shown here is derived from an EMBL/GenBank/DDBJ whole genome shotgun (WGS) entry which is preliminary data.</text>
</comment>
<evidence type="ECO:0000259" key="1">
    <source>
        <dbReference type="Pfam" id="PF05257"/>
    </source>
</evidence>
<protein>
    <submittedName>
        <fullName evidence="2">CHAP domain-containing protein</fullName>
    </submittedName>
</protein>
<dbReference type="AlphaFoldDB" id="A0A3S3Q2W7"/>
<dbReference type="InterPro" id="IPR038765">
    <property type="entry name" value="Papain-like_cys_pep_sf"/>
</dbReference>
<dbReference type="InterPro" id="IPR007921">
    <property type="entry name" value="CHAP_dom"/>
</dbReference>
<reference evidence="2 3" key="1">
    <citation type="submission" date="2019-01" db="EMBL/GenBank/DDBJ databases">
        <title>Flavobacterium sp. nov.,isolated from freshwater.</title>
        <authorList>
            <person name="Zhang R."/>
            <person name="Du Z.-J."/>
        </authorList>
    </citation>
    <scope>NUCLEOTIDE SEQUENCE [LARGE SCALE GENOMIC DNA]</scope>
    <source>
        <strain evidence="2 3">1E403</strain>
    </source>
</reference>
<proteinExistence type="predicted"/>
<gene>
    <name evidence="2" type="ORF">EPI11_17630</name>
</gene>
<dbReference type="Proteomes" id="UP000287527">
    <property type="component" value="Unassembled WGS sequence"/>
</dbReference>
<dbReference type="OrthoDB" id="9813532at2"/>
<name>A0A3S3Q2W7_9FLAO</name>
<keyword evidence="3" id="KW-1185">Reference proteome</keyword>
<dbReference type="Gene3D" id="3.90.1720.10">
    <property type="entry name" value="endopeptidase domain like (from Nostoc punctiforme)"/>
    <property type="match status" value="1"/>
</dbReference>
<accession>A0A3S3Q2W7</accession>